<protein>
    <submittedName>
        <fullName evidence="1">Uncharacterized protein</fullName>
    </submittedName>
</protein>
<organism evidence="1 2">
    <name type="scientific">Petrolisthes cinctipes</name>
    <name type="common">Flat porcelain crab</name>
    <dbReference type="NCBI Taxonomy" id="88211"/>
    <lineage>
        <taxon>Eukaryota</taxon>
        <taxon>Metazoa</taxon>
        <taxon>Ecdysozoa</taxon>
        <taxon>Arthropoda</taxon>
        <taxon>Crustacea</taxon>
        <taxon>Multicrustacea</taxon>
        <taxon>Malacostraca</taxon>
        <taxon>Eumalacostraca</taxon>
        <taxon>Eucarida</taxon>
        <taxon>Decapoda</taxon>
        <taxon>Pleocyemata</taxon>
        <taxon>Anomura</taxon>
        <taxon>Galatheoidea</taxon>
        <taxon>Porcellanidae</taxon>
        <taxon>Petrolisthes</taxon>
    </lineage>
</organism>
<evidence type="ECO:0000313" key="2">
    <source>
        <dbReference type="Proteomes" id="UP001286313"/>
    </source>
</evidence>
<evidence type="ECO:0000313" key="1">
    <source>
        <dbReference type="EMBL" id="KAK3878744.1"/>
    </source>
</evidence>
<reference evidence="1" key="1">
    <citation type="submission" date="2023-10" db="EMBL/GenBank/DDBJ databases">
        <title>Genome assemblies of two species of porcelain crab, Petrolisthes cinctipes and Petrolisthes manimaculis (Anomura: Porcellanidae).</title>
        <authorList>
            <person name="Angst P."/>
        </authorList>
    </citation>
    <scope>NUCLEOTIDE SEQUENCE</scope>
    <source>
        <strain evidence="1">PB745_01</strain>
        <tissue evidence="1">Gill</tissue>
    </source>
</reference>
<comment type="caution">
    <text evidence="1">The sequence shown here is derived from an EMBL/GenBank/DDBJ whole genome shotgun (WGS) entry which is preliminary data.</text>
</comment>
<sequence>MTTKHCQQEQRMKHRRGGETLCVAQQTTPLPFLHTIYNSINYSEEVLDGMQTEEQLAEALRVVNEVTDTKEEEAGVEEQEEASAVINCISCGKRYFG</sequence>
<dbReference type="AlphaFoldDB" id="A0AAE1FQN6"/>
<proteinExistence type="predicted"/>
<dbReference type="Proteomes" id="UP001286313">
    <property type="component" value="Unassembled WGS sequence"/>
</dbReference>
<name>A0AAE1FQN6_PETCI</name>
<keyword evidence="2" id="KW-1185">Reference proteome</keyword>
<dbReference type="EMBL" id="JAWQEG010001523">
    <property type="protein sequence ID" value="KAK3878744.1"/>
    <property type="molecule type" value="Genomic_DNA"/>
</dbReference>
<gene>
    <name evidence="1" type="ORF">Pcinc_016556</name>
</gene>
<accession>A0AAE1FQN6</accession>